<keyword evidence="2" id="KW-1185">Reference proteome</keyword>
<proteinExistence type="predicted"/>
<name>A0ACC0A106_CATRO</name>
<reference evidence="2" key="1">
    <citation type="journal article" date="2023" name="Nat. Plants">
        <title>Single-cell RNA sequencing provides a high-resolution roadmap for understanding the multicellular compartmentation of specialized metabolism.</title>
        <authorList>
            <person name="Sun S."/>
            <person name="Shen X."/>
            <person name="Li Y."/>
            <person name="Li Y."/>
            <person name="Wang S."/>
            <person name="Li R."/>
            <person name="Zhang H."/>
            <person name="Shen G."/>
            <person name="Guo B."/>
            <person name="Wei J."/>
            <person name="Xu J."/>
            <person name="St-Pierre B."/>
            <person name="Chen S."/>
            <person name="Sun C."/>
        </authorList>
    </citation>
    <scope>NUCLEOTIDE SEQUENCE [LARGE SCALE GENOMIC DNA]</scope>
</reference>
<protein>
    <submittedName>
        <fullName evidence="1">Uncharacterized protein</fullName>
    </submittedName>
</protein>
<dbReference type="Proteomes" id="UP001060085">
    <property type="component" value="Linkage Group LG07"/>
</dbReference>
<evidence type="ECO:0000313" key="1">
    <source>
        <dbReference type="EMBL" id="KAI5653642.1"/>
    </source>
</evidence>
<organism evidence="1 2">
    <name type="scientific">Catharanthus roseus</name>
    <name type="common">Madagascar periwinkle</name>
    <name type="synonym">Vinca rosea</name>
    <dbReference type="NCBI Taxonomy" id="4058"/>
    <lineage>
        <taxon>Eukaryota</taxon>
        <taxon>Viridiplantae</taxon>
        <taxon>Streptophyta</taxon>
        <taxon>Embryophyta</taxon>
        <taxon>Tracheophyta</taxon>
        <taxon>Spermatophyta</taxon>
        <taxon>Magnoliopsida</taxon>
        <taxon>eudicotyledons</taxon>
        <taxon>Gunneridae</taxon>
        <taxon>Pentapetalae</taxon>
        <taxon>asterids</taxon>
        <taxon>lamiids</taxon>
        <taxon>Gentianales</taxon>
        <taxon>Apocynaceae</taxon>
        <taxon>Rauvolfioideae</taxon>
        <taxon>Vinceae</taxon>
        <taxon>Catharanthinae</taxon>
        <taxon>Catharanthus</taxon>
    </lineage>
</organism>
<gene>
    <name evidence="1" type="ORF">M9H77_30829</name>
</gene>
<accession>A0ACC0A106</accession>
<dbReference type="EMBL" id="CM044707">
    <property type="protein sequence ID" value="KAI5653642.1"/>
    <property type="molecule type" value="Genomic_DNA"/>
</dbReference>
<comment type="caution">
    <text evidence="1">The sequence shown here is derived from an EMBL/GenBank/DDBJ whole genome shotgun (WGS) entry which is preliminary data.</text>
</comment>
<evidence type="ECO:0000313" key="2">
    <source>
        <dbReference type="Proteomes" id="UP001060085"/>
    </source>
</evidence>
<sequence length="165" mass="19790">MLTFSHGCKVVLFQCEWYNTSSTSTMKCDRFFESIDVRSRWYQEGPFVLPNQVQQVFYIPDMLLRANWPIVHPVKHRHLWNLRQLDVNFEILAHNNNRVHVLDDAFQKYKSGEFPLVGEDDRLRTQLRVVVDMEDNIESRAEMTMMKKMKCFFNLLMLKRILGWT</sequence>